<evidence type="ECO:0000256" key="10">
    <source>
        <dbReference type="PIRSR" id="PIRSR611150-1"/>
    </source>
</evidence>
<dbReference type="AlphaFoldDB" id="A0A8H4IRQ4"/>
<comment type="catalytic activity">
    <reaction evidence="9 12">
        <text>cutin + H2O = cutin monomers.</text>
        <dbReference type="EC" id="3.1.1.74"/>
    </reaction>
</comment>
<organism evidence="13 14">
    <name type="scientific">Botryosphaeria dothidea</name>
    <dbReference type="NCBI Taxonomy" id="55169"/>
    <lineage>
        <taxon>Eukaryota</taxon>
        <taxon>Fungi</taxon>
        <taxon>Dikarya</taxon>
        <taxon>Ascomycota</taxon>
        <taxon>Pezizomycotina</taxon>
        <taxon>Dothideomycetes</taxon>
        <taxon>Dothideomycetes incertae sedis</taxon>
        <taxon>Botryosphaeriales</taxon>
        <taxon>Botryosphaeriaceae</taxon>
        <taxon>Botryosphaeria</taxon>
    </lineage>
</organism>
<dbReference type="EMBL" id="WWBZ02000033">
    <property type="protein sequence ID" value="KAF4306425.1"/>
    <property type="molecule type" value="Genomic_DNA"/>
</dbReference>
<evidence type="ECO:0000256" key="5">
    <source>
        <dbReference type="ARBA" id="ARBA00022525"/>
    </source>
</evidence>
<dbReference type="PROSITE" id="PS00155">
    <property type="entry name" value="CUTINASE_1"/>
    <property type="match status" value="1"/>
</dbReference>
<keyword evidence="14" id="KW-1185">Reference proteome</keyword>
<sequence>MVHISTLSSLAMLAMATSATPLPADLSPRQLLGGASSSCKPIMVIFARGTTEVGDLGTVAGPPFQTALNAKFPGQVSMQGVPAPAYPADVPGYLAGGSATGASKMAEMVKDAATNCPDAKIIMSGYSQGGQLVHKAGAQLDSQTASRVAGAVIFGDPDNPKPVENVQNLKVFCAAGDLICAGQPVILAPHLSYGANAGAAADFVAQVTGGN</sequence>
<evidence type="ECO:0000256" key="9">
    <source>
        <dbReference type="ARBA" id="ARBA00034045"/>
    </source>
</evidence>
<feature type="active site" description="Proton donor/acceptor" evidence="10">
    <location>
        <position position="190"/>
    </location>
</feature>
<evidence type="ECO:0000256" key="12">
    <source>
        <dbReference type="RuleBase" id="RU361263"/>
    </source>
</evidence>
<comment type="similarity">
    <text evidence="2 12">Belongs to the cutinase family.</text>
</comment>
<evidence type="ECO:0000256" key="2">
    <source>
        <dbReference type="ARBA" id="ARBA00007534"/>
    </source>
</evidence>
<dbReference type="Gene3D" id="3.40.50.1820">
    <property type="entry name" value="alpha/beta hydrolase"/>
    <property type="match status" value="1"/>
</dbReference>
<dbReference type="PANTHER" id="PTHR48250:SF1">
    <property type="entry name" value="CUTINASE"/>
    <property type="match status" value="1"/>
</dbReference>
<feature type="disulfide bond" evidence="11">
    <location>
        <begin position="39"/>
        <end position="116"/>
    </location>
</feature>
<evidence type="ECO:0000256" key="3">
    <source>
        <dbReference type="ARBA" id="ARBA00013095"/>
    </source>
</evidence>
<feature type="active site" description="Nucleophile" evidence="10">
    <location>
        <position position="127"/>
    </location>
</feature>
<dbReference type="Proteomes" id="UP000572817">
    <property type="component" value="Unassembled WGS sequence"/>
</dbReference>
<dbReference type="InterPro" id="IPR000675">
    <property type="entry name" value="Cutinase/axe"/>
</dbReference>
<comment type="function">
    <text evidence="12">Catalyzes the hydrolysis of complex carboxylic polyesters found in the cell wall of plants. Degrades cutin, a macromolecule that forms the structure of the plant cuticle.</text>
</comment>
<dbReference type="GO" id="GO:0016052">
    <property type="term" value="P:carbohydrate catabolic process"/>
    <property type="evidence" value="ECO:0007669"/>
    <property type="project" value="TreeGrafter"/>
</dbReference>
<keyword evidence="5 12" id="KW-0964">Secreted</keyword>
<keyword evidence="8 11" id="KW-1015">Disulfide bond</keyword>
<dbReference type="OrthoDB" id="2975078at2759"/>
<evidence type="ECO:0000256" key="6">
    <source>
        <dbReference type="ARBA" id="ARBA00022729"/>
    </source>
</evidence>
<evidence type="ECO:0000256" key="1">
    <source>
        <dbReference type="ARBA" id="ARBA00004613"/>
    </source>
</evidence>
<feature type="signal peptide" evidence="12">
    <location>
        <begin position="1"/>
        <end position="19"/>
    </location>
</feature>
<evidence type="ECO:0000256" key="11">
    <source>
        <dbReference type="PIRSR" id="PIRSR611150-2"/>
    </source>
</evidence>
<keyword evidence="7 12" id="KW-0378">Hydrolase</keyword>
<evidence type="ECO:0000256" key="4">
    <source>
        <dbReference type="ARBA" id="ARBA00022487"/>
    </source>
</evidence>
<name>A0A8H4IRQ4_9PEZI</name>
<dbReference type="GO" id="GO:0050525">
    <property type="term" value="F:cutinase activity"/>
    <property type="evidence" value="ECO:0007669"/>
    <property type="project" value="UniProtKB-UniRule"/>
</dbReference>
<comment type="subcellular location">
    <subcellularLocation>
        <location evidence="1 12">Secreted</location>
    </subcellularLocation>
</comment>
<dbReference type="SUPFAM" id="SSF53474">
    <property type="entry name" value="alpha/beta-Hydrolases"/>
    <property type="match status" value="1"/>
</dbReference>
<dbReference type="PRINTS" id="PR00129">
    <property type="entry name" value="CUTINASE"/>
</dbReference>
<dbReference type="InterPro" id="IPR029058">
    <property type="entry name" value="AB_hydrolase_fold"/>
</dbReference>
<dbReference type="PANTHER" id="PTHR48250">
    <property type="entry name" value="CUTINASE 2-RELATED"/>
    <property type="match status" value="1"/>
</dbReference>
<dbReference type="InterPro" id="IPR011150">
    <property type="entry name" value="Cutinase_monf"/>
</dbReference>
<dbReference type="GO" id="GO:0005576">
    <property type="term" value="C:extracellular region"/>
    <property type="evidence" value="ECO:0007669"/>
    <property type="project" value="UniProtKB-SubCell"/>
</dbReference>
<proteinExistence type="inferred from homology"/>
<dbReference type="SMART" id="SM01110">
    <property type="entry name" value="Cutinase"/>
    <property type="match status" value="1"/>
</dbReference>
<protein>
    <recommendedName>
        <fullName evidence="3 12">Cutinase</fullName>
        <ecNumber evidence="3 12">3.1.1.74</ecNumber>
    </recommendedName>
</protein>
<dbReference type="Pfam" id="PF01083">
    <property type="entry name" value="Cutinase"/>
    <property type="match status" value="1"/>
</dbReference>
<keyword evidence="4 12" id="KW-0719">Serine esterase</keyword>
<accession>A0A8H4IRQ4</accession>
<evidence type="ECO:0000313" key="14">
    <source>
        <dbReference type="Proteomes" id="UP000572817"/>
    </source>
</evidence>
<comment type="caution">
    <text evidence="13">The sequence shown here is derived from an EMBL/GenBank/DDBJ whole genome shotgun (WGS) entry which is preliminary data.</text>
</comment>
<dbReference type="InterPro" id="IPR043580">
    <property type="entry name" value="CUTINASE_1"/>
</dbReference>
<gene>
    <name evidence="13" type="ORF">GTA08_BOTSDO06065</name>
</gene>
<evidence type="ECO:0000256" key="8">
    <source>
        <dbReference type="ARBA" id="ARBA00023157"/>
    </source>
</evidence>
<keyword evidence="6 12" id="KW-0732">Signal</keyword>
<dbReference type="EC" id="3.1.1.74" evidence="3 12"/>
<evidence type="ECO:0000313" key="13">
    <source>
        <dbReference type="EMBL" id="KAF4306425.1"/>
    </source>
</evidence>
<evidence type="ECO:0000256" key="7">
    <source>
        <dbReference type="ARBA" id="ARBA00022801"/>
    </source>
</evidence>
<feature type="active site" evidence="10">
    <location>
        <position position="177"/>
    </location>
</feature>
<feature type="disulfide bond" evidence="11">
    <location>
        <begin position="173"/>
        <end position="180"/>
    </location>
</feature>
<reference evidence="13" key="1">
    <citation type="submission" date="2020-04" db="EMBL/GenBank/DDBJ databases">
        <title>Genome Assembly and Annotation of Botryosphaeria dothidea sdau 11-99, a Latent Pathogen of Apple Fruit Ring Rot in China.</title>
        <authorList>
            <person name="Yu C."/>
            <person name="Diao Y."/>
            <person name="Lu Q."/>
            <person name="Zhao J."/>
            <person name="Cui S."/>
            <person name="Peng C."/>
            <person name="He B."/>
            <person name="Liu H."/>
        </authorList>
    </citation>
    <scope>NUCLEOTIDE SEQUENCE [LARGE SCALE GENOMIC DNA]</scope>
    <source>
        <strain evidence="13">Sdau11-99</strain>
    </source>
</reference>
<feature type="chain" id="PRO_5034325439" description="Cutinase" evidence="12">
    <location>
        <begin position="20"/>
        <end position="211"/>
    </location>
</feature>